<reference evidence="4 5" key="1">
    <citation type="journal article" date="2008" name="Nature">
        <title>The genome of the choanoflagellate Monosiga brevicollis and the origin of metazoans.</title>
        <authorList>
            <consortium name="JGI Sequencing"/>
            <person name="King N."/>
            <person name="Westbrook M.J."/>
            <person name="Young S.L."/>
            <person name="Kuo A."/>
            <person name="Abedin M."/>
            <person name="Chapman J."/>
            <person name="Fairclough S."/>
            <person name="Hellsten U."/>
            <person name="Isogai Y."/>
            <person name="Letunic I."/>
            <person name="Marr M."/>
            <person name="Pincus D."/>
            <person name="Putnam N."/>
            <person name="Rokas A."/>
            <person name="Wright K.J."/>
            <person name="Zuzow R."/>
            <person name="Dirks W."/>
            <person name="Good M."/>
            <person name="Goodstein D."/>
            <person name="Lemons D."/>
            <person name="Li W."/>
            <person name="Lyons J.B."/>
            <person name="Morris A."/>
            <person name="Nichols S."/>
            <person name="Richter D.J."/>
            <person name="Salamov A."/>
            <person name="Bork P."/>
            <person name="Lim W.A."/>
            <person name="Manning G."/>
            <person name="Miller W.T."/>
            <person name="McGinnis W."/>
            <person name="Shapiro H."/>
            <person name="Tjian R."/>
            <person name="Grigoriev I.V."/>
            <person name="Rokhsar D."/>
        </authorList>
    </citation>
    <scope>NUCLEOTIDE SEQUENCE [LARGE SCALE GENOMIC DNA]</scope>
    <source>
        <strain evidence="5">MX1 / ATCC 50154</strain>
    </source>
</reference>
<dbReference type="EMBL" id="CH991544">
    <property type="protein sequence ID" value="EDQ91695.1"/>
    <property type="molecule type" value="Genomic_DNA"/>
</dbReference>
<dbReference type="GeneID" id="5888446"/>
<accession>A9US04</accession>
<dbReference type="InterPro" id="IPR002048">
    <property type="entry name" value="EF_hand_dom"/>
</dbReference>
<dbReference type="PROSITE" id="PS50222">
    <property type="entry name" value="EF_HAND_2"/>
    <property type="match status" value="2"/>
</dbReference>
<evidence type="ECO:0000256" key="2">
    <source>
        <dbReference type="SAM" id="MobiDB-lite"/>
    </source>
</evidence>
<keyword evidence="1" id="KW-0106">Calcium</keyword>
<dbReference type="SUPFAM" id="SSF47473">
    <property type="entry name" value="EF-hand"/>
    <property type="match status" value="1"/>
</dbReference>
<dbReference type="RefSeq" id="XP_001742981.1">
    <property type="nucleotide sequence ID" value="XM_001742929.1"/>
</dbReference>
<dbReference type="Gene3D" id="1.10.238.10">
    <property type="entry name" value="EF-hand"/>
    <property type="match status" value="1"/>
</dbReference>
<dbReference type="Proteomes" id="UP000001357">
    <property type="component" value="Unassembled WGS sequence"/>
</dbReference>
<dbReference type="AlphaFoldDB" id="A9US04"/>
<dbReference type="OMA" id="YKEMNAS"/>
<feature type="region of interest" description="Disordered" evidence="2">
    <location>
        <begin position="185"/>
        <end position="215"/>
    </location>
</feature>
<feature type="domain" description="EF-hand" evidence="3">
    <location>
        <begin position="110"/>
        <end position="145"/>
    </location>
</feature>
<dbReference type="GO" id="GO:0005509">
    <property type="term" value="F:calcium ion binding"/>
    <property type="evidence" value="ECO:0000318"/>
    <property type="project" value="GO_Central"/>
</dbReference>
<dbReference type="Pfam" id="PF13499">
    <property type="entry name" value="EF-hand_7"/>
    <property type="match status" value="1"/>
</dbReference>
<keyword evidence="5" id="KW-1185">Reference proteome</keyword>
<evidence type="ECO:0000259" key="3">
    <source>
        <dbReference type="PROSITE" id="PS50222"/>
    </source>
</evidence>
<proteinExistence type="predicted"/>
<dbReference type="KEGG" id="mbr:MONBRDRAFT_5632"/>
<dbReference type="GO" id="GO:0009966">
    <property type="term" value="P:regulation of signal transduction"/>
    <property type="evidence" value="ECO:0000318"/>
    <property type="project" value="GO_Central"/>
</dbReference>
<dbReference type="InParanoid" id="A9US04"/>
<gene>
    <name evidence="4" type="ORF">MONBRDRAFT_5632</name>
</gene>
<dbReference type="PROSITE" id="PS00018">
    <property type="entry name" value="EF_HAND_1"/>
    <property type="match status" value="1"/>
</dbReference>
<dbReference type="InterPro" id="IPR018247">
    <property type="entry name" value="EF_Hand_1_Ca_BS"/>
</dbReference>
<dbReference type="InterPro" id="IPR011992">
    <property type="entry name" value="EF-hand-dom_pair"/>
</dbReference>
<dbReference type="CDD" id="cd00051">
    <property type="entry name" value="EFh"/>
    <property type="match status" value="1"/>
</dbReference>
<evidence type="ECO:0000256" key="1">
    <source>
        <dbReference type="ARBA" id="ARBA00022837"/>
    </source>
</evidence>
<sequence length="237" mass="27266">MLVLIDEGSEKAGGDDKELFAAALRCRHDKQHYRRMLTVLQRYFATLDHPGMLIKILHELTAHAEEDEPELNPATFQKIESYLQAKEVGFDDLWLAEYPFLAQFCHGRSPLQLRLVDLFRLFDRNVDGCLSRTEVVEGFQRHRIDIGEEQAQLLFSLIDLDDDGTLNYQEMALYRLEVAMDKRRRAGSATADAPEEKTKDETPAQPEEPAVQETKGLQLTIEEFADILLYAHYITRP</sequence>
<feature type="domain" description="EF-hand" evidence="3">
    <location>
        <begin position="146"/>
        <end position="181"/>
    </location>
</feature>
<protein>
    <recommendedName>
        <fullName evidence="3">EF-hand domain-containing protein</fullName>
    </recommendedName>
</protein>
<evidence type="ECO:0000313" key="4">
    <source>
        <dbReference type="EMBL" id="EDQ91695.1"/>
    </source>
</evidence>
<organism evidence="4 5">
    <name type="scientific">Monosiga brevicollis</name>
    <name type="common">Choanoflagellate</name>
    <dbReference type="NCBI Taxonomy" id="81824"/>
    <lineage>
        <taxon>Eukaryota</taxon>
        <taxon>Choanoflagellata</taxon>
        <taxon>Craspedida</taxon>
        <taxon>Salpingoecidae</taxon>
        <taxon>Monosiga</taxon>
    </lineage>
</organism>
<name>A9US04_MONBE</name>
<evidence type="ECO:0000313" key="5">
    <source>
        <dbReference type="Proteomes" id="UP000001357"/>
    </source>
</evidence>